<dbReference type="AlphaFoldDB" id="A0A1M7K051"/>
<dbReference type="InterPro" id="IPR034829">
    <property type="entry name" value="DnaD-like_sf"/>
</dbReference>
<dbReference type="InterPro" id="IPR006343">
    <property type="entry name" value="DnaB/C_C"/>
</dbReference>
<dbReference type="PANTHER" id="PTHR37293:SF5">
    <property type="entry name" value="DNA REPLICATION PROTEIN"/>
    <property type="match status" value="1"/>
</dbReference>
<gene>
    <name evidence="3" type="ORF">SAMN05216179_0531</name>
</gene>
<comment type="similarity">
    <text evidence="1">Belongs to the DnaB/DnaD family.</text>
</comment>
<dbReference type="EMBL" id="FRCZ01000001">
    <property type="protein sequence ID" value="SHM58690.1"/>
    <property type="molecule type" value="Genomic_DNA"/>
</dbReference>
<evidence type="ECO:0000313" key="3">
    <source>
        <dbReference type="EMBL" id="SHM58690.1"/>
    </source>
</evidence>
<dbReference type="STRING" id="1027249.SAMN05216179_0531"/>
<dbReference type="Pfam" id="PF07261">
    <property type="entry name" value="DnaB_2"/>
    <property type="match status" value="1"/>
</dbReference>
<protein>
    <submittedName>
        <fullName evidence="3">DnaD and phage-associated domain-containing protein</fullName>
    </submittedName>
</protein>
<feature type="domain" description="DnaB/C C-terminal" evidence="2">
    <location>
        <begin position="148"/>
        <end position="209"/>
    </location>
</feature>
<evidence type="ECO:0000259" key="2">
    <source>
        <dbReference type="Pfam" id="PF07261"/>
    </source>
</evidence>
<dbReference type="PANTHER" id="PTHR37293">
    <property type="entry name" value="PHAGE REPLICATION PROTEIN-RELATED"/>
    <property type="match status" value="1"/>
</dbReference>
<organism evidence="3 4">
    <name type="scientific">Gracilibacillus kekensis</name>
    <dbReference type="NCBI Taxonomy" id="1027249"/>
    <lineage>
        <taxon>Bacteria</taxon>
        <taxon>Bacillati</taxon>
        <taxon>Bacillota</taxon>
        <taxon>Bacilli</taxon>
        <taxon>Bacillales</taxon>
        <taxon>Bacillaceae</taxon>
        <taxon>Gracilibacillus</taxon>
    </lineage>
</organism>
<keyword evidence="4" id="KW-1185">Reference proteome</keyword>
<dbReference type="SUPFAM" id="SSF158499">
    <property type="entry name" value="DnaD domain-like"/>
    <property type="match status" value="1"/>
</dbReference>
<dbReference type="Proteomes" id="UP000184184">
    <property type="component" value="Unassembled WGS sequence"/>
</dbReference>
<evidence type="ECO:0000313" key="4">
    <source>
        <dbReference type="Proteomes" id="UP000184184"/>
    </source>
</evidence>
<sequence>MYKQDIKKELLFLKQCAVLDWHESLMDFQINKQYHLWQVTPNKQWDQEKFDRLIHENLKRNKVSEKKQAVNVSKSLTTSNQPVRKTRTLKLVKHLPTIDEKPVMFEDAAFVKKGIKTEKPRDIKEYNNSQRDHRFREIINFYRNNLQKGVTESPFNYELLTQWYKEFGYDLLLEAMKIAANREAKGVRYIEGVLKNWQQANVKTVEDLKVLEKQTQSKEKTVFSKKGKSTTRKDIVPAWYRQHKKERTPIARRESEDQKQKKAGEIDQMLQEYLLHGQTP</sequence>
<dbReference type="NCBIfam" id="TIGR01446">
    <property type="entry name" value="DnaD_dom"/>
    <property type="match status" value="1"/>
</dbReference>
<proteinExistence type="inferred from homology"/>
<dbReference type="InterPro" id="IPR053162">
    <property type="entry name" value="DnaD"/>
</dbReference>
<reference evidence="3 4" key="1">
    <citation type="submission" date="2016-11" db="EMBL/GenBank/DDBJ databases">
        <authorList>
            <person name="Jaros S."/>
            <person name="Januszkiewicz K."/>
            <person name="Wedrychowicz H."/>
        </authorList>
    </citation>
    <scope>NUCLEOTIDE SEQUENCE [LARGE SCALE GENOMIC DNA]</scope>
    <source>
        <strain evidence="3 4">CGMCC 1.10681</strain>
    </source>
</reference>
<dbReference type="Gene3D" id="1.10.10.630">
    <property type="entry name" value="DnaD domain-like"/>
    <property type="match status" value="1"/>
</dbReference>
<evidence type="ECO:0000256" key="1">
    <source>
        <dbReference type="ARBA" id="ARBA00093462"/>
    </source>
</evidence>
<name>A0A1M7K051_9BACI</name>
<accession>A0A1M7K051</accession>